<dbReference type="KEGG" id="chya:V22_25710"/>
<organism evidence="5 7">
    <name type="scientific">Calycomorphotria hydatis</name>
    <dbReference type="NCBI Taxonomy" id="2528027"/>
    <lineage>
        <taxon>Bacteria</taxon>
        <taxon>Pseudomonadati</taxon>
        <taxon>Planctomycetota</taxon>
        <taxon>Planctomycetia</taxon>
        <taxon>Planctomycetales</taxon>
        <taxon>Planctomycetaceae</taxon>
        <taxon>Calycomorphotria</taxon>
    </lineage>
</organism>
<dbReference type="KEGG" id="chya:V22_03120"/>
<dbReference type="EMBL" id="CP036316">
    <property type="protein sequence ID" value="QDT63112.1"/>
    <property type="molecule type" value="Genomic_DNA"/>
</dbReference>
<dbReference type="EMBL" id="CP036316">
    <property type="protein sequence ID" value="QDT63615.1"/>
    <property type="molecule type" value="Genomic_DNA"/>
</dbReference>
<dbReference type="SUPFAM" id="SSF46689">
    <property type="entry name" value="Homeodomain-like"/>
    <property type="match status" value="1"/>
</dbReference>
<dbReference type="KEGG" id="chya:V22_35410"/>
<dbReference type="Gene3D" id="1.10.10.10">
    <property type="entry name" value="Winged helix-like DNA-binding domain superfamily/Winged helix DNA-binding domain"/>
    <property type="match status" value="1"/>
</dbReference>
<keyword evidence="7" id="KW-1185">Reference proteome</keyword>
<evidence type="ECO:0000313" key="7">
    <source>
        <dbReference type="Proteomes" id="UP000319976"/>
    </source>
</evidence>
<evidence type="ECO:0000313" key="4">
    <source>
        <dbReference type="EMBL" id="QDT64088.1"/>
    </source>
</evidence>
<evidence type="ECO:0000313" key="5">
    <source>
        <dbReference type="EMBL" id="QDT65322.1"/>
    </source>
</evidence>
<dbReference type="EMBL" id="CP036316">
    <property type="protein sequence ID" value="QDT64088.1"/>
    <property type="molecule type" value="Genomic_DNA"/>
</dbReference>
<sequence length="125" mass="14828">MKPYSAEMRRDVLEMTVAGMSTREIRHELEVSESWIRRVKQEYRESGKTAPAIRRNRRNDWDDHADWLRRQVDQQPDIYLRELVAAAEQQRNWTTSEAQMCRALKALGITRKKRRSSPPNNSAKM</sequence>
<protein>
    <submittedName>
        <fullName evidence="5">Transposase</fullName>
    </submittedName>
</protein>
<dbReference type="Proteomes" id="UP000319976">
    <property type="component" value="Chromosome"/>
</dbReference>
<evidence type="ECO:0000259" key="1">
    <source>
        <dbReference type="Pfam" id="PF01710"/>
    </source>
</evidence>
<dbReference type="EMBL" id="CP036316">
    <property type="protein sequence ID" value="QDT65322.1"/>
    <property type="molecule type" value="Genomic_DNA"/>
</dbReference>
<dbReference type="InterPro" id="IPR036388">
    <property type="entry name" value="WH-like_DNA-bd_sf"/>
</dbReference>
<dbReference type="OrthoDB" id="287433at2"/>
<dbReference type="KEGG" id="chya:V22_13190"/>
<accession>A0A517TAC1</accession>
<evidence type="ECO:0000313" key="2">
    <source>
        <dbReference type="EMBL" id="QDT63112.1"/>
    </source>
</evidence>
<dbReference type="AlphaFoldDB" id="A0A517TAC1"/>
<gene>
    <name evidence="2" type="ORF">V22_03120</name>
    <name evidence="3" type="ORF">V22_08390</name>
    <name evidence="4" type="ORF">V22_13190</name>
    <name evidence="5" type="ORF">V22_25710</name>
    <name evidence="6" type="ORF">V22_35410</name>
</gene>
<reference evidence="5 7" key="1">
    <citation type="submission" date="2019-02" db="EMBL/GenBank/DDBJ databases">
        <title>Deep-cultivation of Planctomycetes and their phenomic and genomic characterization uncovers novel biology.</title>
        <authorList>
            <person name="Wiegand S."/>
            <person name="Jogler M."/>
            <person name="Boedeker C."/>
            <person name="Pinto D."/>
            <person name="Vollmers J."/>
            <person name="Rivas-Marin E."/>
            <person name="Kohn T."/>
            <person name="Peeters S.H."/>
            <person name="Heuer A."/>
            <person name="Rast P."/>
            <person name="Oberbeckmann S."/>
            <person name="Bunk B."/>
            <person name="Jeske O."/>
            <person name="Meyerdierks A."/>
            <person name="Storesund J.E."/>
            <person name="Kallscheuer N."/>
            <person name="Luecker S."/>
            <person name="Lage O.M."/>
            <person name="Pohl T."/>
            <person name="Merkel B.J."/>
            <person name="Hornburger P."/>
            <person name="Mueller R.-W."/>
            <person name="Bruemmer F."/>
            <person name="Labrenz M."/>
            <person name="Spormann A.M."/>
            <person name="Op den Camp H."/>
            <person name="Overmann J."/>
            <person name="Amann R."/>
            <person name="Jetten M.S.M."/>
            <person name="Mascher T."/>
            <person name="Medema M.H."/>
            <person name="Devos D.P."/>
            <person name="Kaster A.-K."/>
            <person name="Ovreas L."/>
            <person name="Rohde M."/>
            <person name="Galperin M.Y."/>
            <person name="Jogler C."/>
        </authorList>
    </citation>
    <scope>NUCLEOTIDE SEQUENCE [LARGE SCALE GENOMIC DNA]</scope>
    <source>
        <strain evidence="5 7">V22</strain>
    </source>
</reference>
<dbReference type="EMBL" id="CP036316">
    <property type="protein sequence ID" value="QDT66276.1"/>
    <property type="molecule type" value="Genomic_DNA"/>
</dbReference>
<name>A0A517TAC1_9PLAN</name>
<dbReference type="KEGG" id="chya:V22_08390"/>
<dbReference type="RefSeq" id="WP_145259173.1">
    <property type="nucleotide sequence ID" value="NZ_CP036316.1"/>
</dbReference>
<dbReference type="Pfam" id="PF01710">
    <property type="entry name" value="HTH_Tnp_IS630"/>
    <property type="match status" value="1"/>
</dbReference>
<dbReference type="InterPro" id="IPR002622">
    <property type="entry name" value="Transposase_14"/>
</dbReference>
<evidence type="ECO:0000313" key="6">
    <source>
        <dbReference type="EMBL" id="QDT66276.1"/>
    </source>
</evidence>
<feature type="domain" description="Transposase Synechocystis PCC 6803" evidence="1">
    <location>
        <begin position="4"/>
        <end position="115"/>
    </location>
</feature>
<dbReference type="InterPro" id="IPR009057">
    <property type="entry name" value="Homeodomain-like_sf"/>
</dbReference>
<evidence type="ECO:0000313" key="3">
    <source>
        <dbReference type="EMBL" id="QDT63615.1"/>
    </source>
</evidence>
<proteinExistence type="predicted"/>